<dbReference type="InParanoid" id="A0A3G9JJT3"/>
<proteinExistence type="predicted"/>
<keyword evidence="1" id="KW-1133">Transmembrane helix</keyword>
<evidence type="ECO:0000313" key="2">
    <source>
        <dbReference type="EMBL" id="BBH25253.1"/>
    </source>
</evidence>
<feature type="transmembrane region" description="Helical" evidence="1">
    <location>
        <begin position="31"/>
        <end position="48"/>
    </location>
</feature>
<keyword evidence="1" id="KW-0472">Membrane</keyword>
<reference evidence="2 3" key="1">
    <citation type="submission" date="2018-11" db="EMBL/GenBank/DDBJ databases">
        <title>Novel Erysipelotrichaceae bacterium isolated from small intestine of a swine.</title>
        <authorList>
            <person name="Kim J.S."/>
            <person name="Choe H."/>
            <person name="Lee Y.R."/>
            <person name="Kim K.M."/>
            <person name="Park D.S."/>
        </authorList>
    </citation>
    <scope>NUCLEOTIDE SEQUENCE [LARGE SCALE GENOMIC DNA]</scope>
    <source>
        <strain evidence="2 3">SG0102</strain>
    </source>
</reference>
<name>A0A3G9JJT3_9FIRM</name>
<dbReference type="KEGG" id="ebm:SG0102_01870"/>
<protein>
    <submittedName>
        <fullName evidence="2">Uncharacterized protein</fullName>
    </submittedName>
</protein>
<dbReference type="Proteomes" id="UP000268059">
    <property type="component" value="Chromosome"/>
</dbReference>
<sequence length="55" mass="6302">MGLLFFLRNAPIFLLDLDVMFITEVNKIKKVIIGLSVAIVAIALYLHHHEKGFYD</sequence>
<dbReference type="EMBL" id="AP019309">
    <property type="protein sequence ID" value="BBH25253.1"/>
    <property type="molecule type" value="Genomic_DNA"/>
</dbReference>
<keyword evidence="1" id="KW-0812">Transmembrane</keyword>
<evidence type="ECO:0000256" key="1">
    <source>
        <dbReference type="SAM" id="Phobius"/>
    </source>
</evidence>
<dbReference type="AlphaFoldDB" id="A0A3G9JJT3"/>
<organism evidence="2 3">
    <name type="scientific">Intestinibaculum porci</name>
    <dbReference type="NCBI Taxonomy" id="2487118"/>
    <lineage>
        <taxon>Bacteria</taxon>
        <taxon>Bacillati</taxon>
        <taxon>Bacillota</taxon>
        <taxon>Erysipelotrichia</taxon>
        <taxon>Erysipelotrichales</taxon>
        <taxon>Erysipelotrichaceae</taxon>
        <taxon>Intestinibaculum</taxon>
    </lineage>
</organism>
<keyword evidence="3" id="KW-1185">Reference proteome</keyword>
<gene>
    <name evidence="2" type="ORF">SG0102_01870</name>
</gene>
<accession>A0A3G9JJT3</accession>
<evidence type="ECO:0000313" key="3">
    <source>
        <dbReference type="Proteomes" id="UP000268059"/>
    </source>
</evidence>